<sequence>MKKIIIPAGHLVSSGFFRSFAFRIQGGACSVLDMERTAG</sequence>
<protein>
    <submittedName>
        <fullName evidence="1">Uncharacterized protein</fullName>
    </submittedName>
</protein>
<accession>A0A0F5JC84</accession>
<dbReference type="EMBL" id="AQHW01000015">
    <property type="protein sequence ID" value="KKB55110.1"/>
    <property type="molecule type" value="Genomic_DNA"/>
</dbReference>
<evidence type="ECO:0000313" key="2">
    <source>
        <dbReference type="Proteomes" id="UP000033035"/>
    </source>
</evidence>
<proteinExistence type="predicted"/>
<organism evidence="1 2">
    <name type="scientific">Parabacteroides gordonii MS-1 = DSM 23371</name>
    <dbReference type="NCBI Taxonomy" id="1203610"/>
    <lineage>
        <taxon>Bacteria</taxon>
        <taxon>Pseudomonadati</taxon>
        <taxon>Bacteroidota</taxon>
        <taxon>Bacteroidia</taxon>
        <taxon>Bacteroidales</taxon>
        <taxon>Tannerellaceae</taxon>
        <taxon>Parabacteroides</taxon>
    </lineage>
</organism>
<dbReference type="PATRIC" id="fig|1203610.3.peg.2633"/>
<name>A0A0F5JC84_9BACT</name>
<dbReference type="STRING" id="1203610.HMPREF1536_02564"/>
<dbReference type="Proteomes" id="UP000033035">
    <property type="component" value="Unassembled WGS sequence"/>
</dbReference>
<evidence type="ECO:0000313" key="1">
    <source>
        <dbReference type="EMBL" id="KKB55110.1"/>
    </source>
</evidence>
<dbReference type="HOGENOM" id="CLU_3314017_0_0_10"/>
<comment type="caution">
    <text evidence="1">The sequence shown here is derived from an EMBL/GenBank/DDBJ whole genome shotgun (WGS) entry which is preliminary data.</text>
</comment>
<gene>
    <name evidence="1" type="ORF">HMPREF1536_02564</name>
</gene>
<dbReference type="AlphaFoldDB" id="A0A0F5JC84"/>
<reference evidence="1 2" key="1">
    <citation type="submission" date="2013-04" db="EMBL/GenBank/DDBJ databases">
        <title>The Genome Sequence of Parabacteroides gordonii DSM 23371.</title>
        <authorList>
            <consortium name="The Broad Institute Genomics Platform"/>
            <person name="Earl A."/>
            <person name="Ward D."/>
            <person name="Feldgarden M."/>
            <person name="Gevers D."/>
            <person name="Martens E."/>
            <person name="Sakamoto M."/>
            <person name="Benno Y."/>
            <person name="Suzuki N."/>
            <person name="Matsunaga N."/>
            <person name="Koshihara K."/>
            <person name="Seki M."/>
            <person name="Komiya H."/>
            <person name="Walker B."/>
            <person name="Young S."/>
            <person name="Zeng Q."/>
            <person name="Gargeya S."/>
            <person name="Fitzgerald M."/>
            <person name="Haas B."/>
            <person name="Abouelleil A."/>
            <person name="Allen A.W."/>
            <person name="Alvarado L."/>
            <person name="Arachchi H.M."/>
            <person name="Berlin A.M."/>
            <person name="Chapman S.B."/>
            <person name="Gainer-Dewar J."/>
            <person name="Goldberg J."/>
            <person name="Griggs A."/>
            <person name="Gujja S."/>
            <person name="Hansen M."/>
            <person name="Howarth C."/>
            <person name="Imamovic A."/>
            <person name="Ireland A."/>
            <person name="Larimer J."/>
            <person name="McCowan C."/>
            <person name="Murphy C."/>
            <person name="Pearson M."/>
            <person name="Poon T.W."/>
            <person name="Priest M."/>
            <person name="Roberts A."/>
            <person name="Saif S."/>
            <person name="Shea T."/>
            <person name="Sisk P."/>
            <person name="Sykes S."/>
            <person name="Wortman J."/>
            <person name="Nusbaum C."/>
            <person name="Birren B."/>
        </authorList>
    </citation>
    <scope>NUCLEOTIDE SEQUENCE [LARGE SCALE GENOMIC DNA]</scope>
    <source>
        <strain evidence="1 2">MS-1</strain>
    </source>
</reference>
<keyword evidence="2" id="KW-1185">Reference proteome</keyword>